<dbReference type="SUPFAM" id="SSF46894">
    <property type="entry name" value="C-terminal effector domain of the bipartite response regulators"/>
    <property type="match status" value="1"/>
</dbReference>
<evidence type="ECO:0000259" key="3">
    <source>
        <dbReference type="PROSITE" id="PS50043"/>
    </source>
</evidence>
<feature type="domain" description="HTH luxR-type" evidence="3">
    <location>
        <begin position="156"/>
        <end position="221"/>
    </location>
</feature>
<accession>A0ABV3T422</accession>
<evidence type="ECO:0000259" key="4">
    <source>
        <dbReference type="PROSITE" id="PS50110"/>
    </source>
</evidence>
<proteinExistence type="predicted"/>
<dbReference type="SUPFAM" id="SSF52172">
    <property type="entry name" value="CheY-like"/>
    <property type="match status" value="1"/>
</dbReference>
<dbReference type="InterPro" id="IPR016032">
    <property type="entry name" value="Sig_transdc_resp-reg_C-effctor"/>
</dbReference>
<organism evidence="5 6">
    <name type="scientific">Nocardioides eburneus</name>
    <dbReference type="NCBI Taxonomy" id="3231482"/>
    <lineage>
        <taxon>Bacteria</taxon>
        <taxon>Bacillati</taxon>
        <taxon>Actinomycetota</taxon>
        <taxon>Actinomycetes</taxon>
        <taxon>Propionibacteriales</taxon>
        <taxon>Nocardioidaceae</taxon>
        <taxon>Nocardioides</taxon>
    </lineage>
</organism>
<keyword evidence="2" id="KW-0597">Phosphoprotein</keyword>
<gene>
    <name evidence="5" type="ORF">AB3X52_15385</name>
</gene>
<dbReference type="PROSITE" id="PS50110">
    <property type="entry name" value="RESPONSE_REGULATORY"/>
    <property type="match status" value="1"/>
</dbReference>
<evidence type="ECO:0000256" key="1">
    <source>
        <dbReference type="ARBA" id="ARBA00023125"/>
    </source>
</evidence>
<dbReference type="Pfam" id="PF00196">
    <property type="entry name" value="GerE"/>
    <property type="match status" value="1"/>
</dbReference>
<feature type="modified residue" description="4-aspartylphosphate" evidence="2">
    <location>
        <position position="64"/>
    </location>
</feature>
<keyword evidence="1" id="KW-0238">DNA-binding</keyword>
<sequence length="227" mass="25032">MASSRSQVRVVIVEDHVLFAESLELALTVEGYDVRRLSVPTEPTSVSGLVSAIVRLHPRIVLLDFDLGRFGDGVRLIEPLATVGTDVVVVTAATDEARWGQALRHGARTVLSKSQPLNDILATVRRINQGLSVLDVRDREKLIRVWHQRRHELTELQTKIDQLTARESQVLGHLMRGRTVHEIASTSVVSEATVRTQVKAILAKLEVSSQIAAVGLAHRLGWKSPVT</sequence>
<dbReference type="InterPro" id="IPR000792">
    <property type="entry name" value="Tscrpt_reg_LuxR_C"/>
</dbReference>
<dbReference type="RefSeq" id="WP_367994979.1">
    <property type="nucleotide sequence ID" value="NZ_JBFPJR010000031.1"/>
</dbReference>
<evidence type="ECO:0000256" key="2">
    <source>
        <dbReference type="PROSITE-ProRule" id="PRU00169"/>
    </source>
</evidence>
<dbReference type="CDD" id="cd06170">
    <property type="entry name" value="LuxR_C_like"/>
    <property type="match status" value="1"/>
</dbReference>
<dbReference type="EMBL" id="JBFPJR010000031">
    <property type="protein sequence ID" value="MEX0429010.1"/>
    <property type="molecule type" value="Genomic_DNA"/>
</dbReference>
<dbReference type="InterPro" id="IPR011006">
    <property type="entry name" value="CheY-like_superfamily"/>
</dbReference>
<dbReference type="PRINTS" id="PR00038">
    <property type="entry name" value="HTHLUXR"/>
</dbReference>
<feature type="domain" description="Response regulatory" evidence="4">
    <location>
        <begin position="9"/>
        <end position="128"/>
    </location>
</feature>
<dbReference type="SMART" id="SM00421">
    <property type="entry name" value="HTH_LUXR"/>
    <property type="match status" value="1"/>
</dbReference>
<keyword evidence="6" id="KW-1185">Reference proteome</keyword>
<dbReference type="Gene3D" id="3.40.50.2300">
    <property type="match status" value="1"/>
</dbReference>
<dbReference type="PANTHER" id="PTHR43214">
    <property type="entry name" value="TWO-COMPONENT RESPONSE REGULATOR"/>
    <property type="match status" value="1"/>
</dbReference>
<comment type="caution">
    <text evidence="5">The sequence shown here is derived from an EMBL/GenBank/DDBJ whole genome shotgun (WGS) entry which is preliminary data.</text>
</comment>
<dbReference type="InterPro" id="IPR039420">
    <property type="entry name" value="WalR-like"/>
</dbReference>
<dbReference type="Pfam" id="PF00072">
    <property type="entry name" value="Response_reg"/>
    <property type="match status" value="1"/>
</dbReference>
<name>A0ABV3T422_9ACTN</name>
<dbReference type="InterPro" id="IPR001789">
    <property type="entry name" value="Sig_transdc_resp-reg_receiver"/>
</dbReference>
<reference evidence="5 6" key="1">
    <citation type="submission" date="2024-07" db="EMBL/GenBank/DDBJ databases">
        <authorList>
            <person name="Lee S."/>
            <person name="Kang M."/>
        </authorList>
    </citation>
    <scope>NUCLEOTIDE SEQUENCE [LARGE SCALE GENOMIC DNA]</scope>
    <source>
        <strain evidence="5 6">DS6</strain>
    </source>
</reference>
<protein>
    <submittedName>
        <fullName evidence="5">Response regulator transcription factor</fullName>
    </submittedName>
</protein>
<dbReference type="PROSITE" id="PS50043">
    <property type="entry name" value="HTH_LUXR_2"/>
    <property type="match status" value="1"/>
</dbReference>
<dbReference type="Proteomes" id="UP001556631">
    <property type="component" value="Unassembled WGS sequence"/>
</dbReference>
<evidence type="ECO:0000313" key="6">
    <source>
        <dbReference type="Proteomes" id="UP001556631"/>
    </source>
</evidence>
<dbReference type="SMART" id="SM00448">
    <property type="entry name" value="REC"/>
    <property type="match status" value="1"/>
</dbReference>
<evidence type="ECO:0000313" key="5">
    <source>
        <dbReference type="EMBL" id="MEX0429010.1"/>
    </source>
</evidence>